<dbReference type="OrthoDB" id="9855600at2"/>
<proteinExistence type="predicted"/>
<reference evidence="3" key="1">
    <citation type="journal article" date="2011" name="J. Bacteriol.">
        <title>Genome sequences of eight morphologically diverse alphaproteobacteria.</title>
        <authorList>
            <consortium name="US DOE Joint Genome Institute"/>
            <person name="Brown P.J."/>
            <person name="Kysela D.T."/>
            <person name="Buechlein A."/>
            <person name="Hemmerich C."/>
            <person name="Brun Y.V."/>
        </authorList>
    </citation>
    <scope>NUCLEOTIDE SEQUENCE [LARGE SCALE GENOMIC DNA]</scope>
    <source>
        <strain evidence="3">ATCC 49814 / DSM 5838 / IFAM 1418</strain>
    </source>
</reference>
<evidence type="ECO:0000256" key="1">
    <source>
        <dbReference type="SAM" id="Phobius"/>
    </source>
</evidence>
<evidence type="ECO:0000313" key="3">
    <source>
        <dbReference type="Proteomes" id="UP000002745"/>
    </source>
</evidence>
<keyword evidence="3" id="KW-1185">Reference proteome</keyword>
<dbReference type="HOGENOM" id="CLU_2450557_0_0_5"/>
<keyword evidence="1" id="KW-1133">Transmembrane helix</keyword>
<evidence type="ECO:0000313" key="2">
    <source>
        <dbReference type="EMBL" id="ACT59875.1"/>
    </source>
</evidence>
<gene>
    <name evidence="2" type="ordered locus">Hbal_2195</name>
</gene>
<sequence length="89" mass="10002">MSFGSETPNFDRRNSSVRQNDAVGLFDSETGVYQRSRSNVVQFKSKHKQTHINADIDVDKWPAYKSIGFAIAASLTLWSGIAFMIKAIF</sequence>
<keyword evidence="1" id="KW-0472">Membrane</keyword>
<keyword evidence="1" id="KW-0812">Transmembrane</keyword>
<dbReference type="KEGG" id="hba:Hbal_2195"/>
<protein>
    <submittedName>
        <fullName evidence="2">Uncharacterized protein</fullName>
    </submittedName>
</protein>
<dbReference type="AlphaFoldDB" id="C6XM43"/>
<dbReference type="EMBL" id="CP001678">
    <property type="protein sequence ID" value="ACT59875.1"/>
    <property type="molecule type" value="Genomic_DNA"/>
</dbReference>
<dbReference type="RefSeq" id="WP_015828025.1">
    <property type="nucleotide sequence ID" value="NC_012982.1"/>
</dbReference>
<accession>C6XM43</accession>
<feature type="transmembrane region" description="Helical" evidence="1">
    <location>
        <begin position="67"/>
        <end position="85"/>
    </location>
</feature>
<organism evidence="2 3">
    <name type="scientific">Hirschia baltica (strain ATCC 49814 / DSM 5838 / IFAM 1418)</name>
    <dbReference type="NCBI Taxonomy" id="582402"/>
    <lineage>
        <taxon>Bacteria</taxon>
        <taxon>Pseudomonadati</taxon>
        <taxon>Pseudomonadota</taxon>
        <taxon>Alphaproteobacteria</taxon>
        <taxon>Hyphomonadales</taxon>
        <taxon>Hyphomonadaceae</taxon>
        <taxon>Hirschia</taxon>
    </lineage>
</organism>
<dbReference type="Proteomes" id="UP000002745">
    <property type="component" value="Chromosome"/>
</dbReference>
<name>C6XM43_HIRBI</name>